<dbReference type="CDD" id="cd00112">
    <property type="entry name" value="LDLa"/>
    <property type="match status" value="2"/>
</dbReference>
<feature type="domain" description="EGF-like" evidence="13">
    <location>
        <begin position="574"/>
        <end position="612"/>
    </location>
</feature>
<dbReference type="InterPro" id="IPR002172">
    <property type="entry name" value="LDrepeatLR_classA_rpt"/>
</dbReference>
<comment type="caution">
    <text evidence="9">Lacks conserved residue(s) required for the propagation of feature annotation.</text>
</comment>
<dbReference type="Proteomes" id="UP001235939">
    <property type="component" value="Chromosome 08"/>
</dbReference>
<dbReference type="InterPro" id="IPR000742">
    <property type="entry name" value="EGF"/>
</dbReference>
<feature type="repeat" description="LDL-receptor class B" evidence="10">
    <location>
        <begin position="440"/>
        <end position="483"/>
    </location>
</feature>
<evidence type="ECO:0000256" key="7">
    <source>
        <dbReference type="ARBA" id="ARBA00023170"/>
    </source>
</evidence>
<keyword evidence="4" id="KW-0677">Repeat</keyword>
<feature type="repeat" description="LDL-receptor class B" evidence="10">
    <location>
        <begin position="484"/>
        <end position="526"/>
    </location>
</feature>
<keyword evidence="12" id="KW-1133">Transmembrane helix</keyword>
<feature type="repeat" description="LDL-receptor class B" evidence="10">
    <location>
        <begin position="350"/>
        <end position="392"/>
    </location>
</feature>
<dbReference type="PROSITE" id="PS51120">
    <property type="entry name" value="LDLRB"/>
    <property type="match status" value="9"/>
</dbReference>
<keyword evidence="5 12" id="KW-0472">Membrane</keyword>
<dbReference type="InterPro" id="IPR000033">
    <property type="entry name" value="LDLR_classB_rpt"/>
</dbReference>
<feature type="repeat" description="LDL-receptor class B" evidence="10">
    <location>
        <begin position="171"/>
        <end position="213"/>
    </location>
</feature>
<dbReference type="PROSITE" id="PS01209">
    <property type="entry name" value="LDLRA_1"/>
    <property type="match status" value="2"/>
</dbReference>
<protein>
    <submittedName>
        <fullName evidence="14">LRP6</fullName>
    </submittedName>
</protein>
<dbReference type="Gene3D" id="2.10.25.10">
    <property type="entry name" value="Laminin"/>
    <property type="match status" value="1"/>
</dbReference>
<evidence type="ECO:0000256" key="2">
    <source>
        <dbReference type="ARBA" id="ARBA00022536"/>
    </source>
</evidence>
<reference evidence="14 15" key="1">
    <citation type="submission" date="2022-01" db="EMBL/GenBank/DDBJ databases">
        <title>A chromosomal length assembly of Cordylochernes scorpioides.</title>
        <authorList>
            <person name="Zeh D."/>
            <person name="Zeh J."/>
        </authorList>
    </citation>
    <scope>NUCLEOTIDE SEQUENCE [LARGE SCALE GENOMIC DNA]</scope>
    <source>
        <strain evidence="14">IN4F17</strain>
        <tissue evidence="14">Whole Body</tissue>
    </source>
</reference>
<dbReference type="PROSITE" id="PS50068">
    <property type="entry name" value="LDLRA_2"/>
    <property type="match status" value="2"/>
</dbReference>
<feature type="disulfide bond" evidence="9">
    <location>
        <begin position="1261"/>
        <end position="1276"/>
    </location>
</feature>
<feature type="domain" description="EGF-like" evidence="13">
    <location>
        <begin position="263"/>
        <end position="302"/>
    </location>
</feature>
<keyword evidence="12" id="KW-0812">Transmembrane</keyword>
<gene>
    <name evidence="14" type="ORF">LAZ67_8002731</name>
</gene>
<dbReference type="InterPro" id="IPR036055">
    <property type="entry name" value="LDL_receptor-like_sf"/>
</dbReference>
<feature type="repeat" description="LDL-receptor class B" evidence="10">
    <location>
        <begin position="393"/>
        <end position="439"/>
    </location>
</feature>
<evidence type="ECO:0000256" key="5">
    <source>
        <dbReference type="ARBA" id="ARBA00023136"/>
    </source>
</evidence>
<feature type="disulfide bond" evidence="9">
    <location>
        <begin position="1249"/>
        <end position="1267"/>
    </location>
</feature>
<proteinExistence type="predicted"/>
<name>A0ABY6KR71_9ARAC</name>
<dbReference type="Pfam" id="PF00057">
    <property type="entry name" value="Ldl_recept_a"/>
    <property type="match status" value="1"/>
</dbReference>
<feature type="domain" description="EGF-like" evidence="13">
    <location>
        <begin position="1169"/>
        <end position="1204"/>
    </location>
</feature>
<dbReference type="Pfam" id="PF00058">
    <property type="entry name" value="Ldl_recept_b"/>
    <property type="match status" value="5"/>
</dbReference>
<dbReference type="SUPFAM" id="SSF57196">
    <property type="entry name" value="EGF/Laminin"/>
    <property type="match status" value="2"/>
</dbReference>
<dbReference type="Gene3D" id="2.120.10.30">
    <property type="entry name" value="TolB, C-terminal domain"/>
    <property type="match status" value="4"/>
</dbReference>
<evidence type="ECO:0000256" key="8">
    <source>
        <dbReference type="ARBA" id="ARBA00023180"/>
    </source>
</evidence>
<dbReference type="Gene3D" id="4.10.400.10">
    <property type="entry name" value="Low-density Lipoprotein Receptor"/>
    <property type="match status" value="2"/>
</dbReference>
<evidence type="ECO:0000256" key="4">
    <source>
        <dbReference type="ARBA" id="ARBA00022737"/>
    </source>
</evidence>
<feature type="transmembrane region" description="Helical" evidence="12">
    <location>
        <begin position="1328"/>
        <end position="1351"/>
    </location>
</feature>
<dbReference type="InterPro" id="IPR011042">
    <property type="entry name" value="6-blade_b-propeller_TolB-like"/>
</dbReference>
<dbReference type="EMBL" id="CP092870">
    <property type="protein sequence ID" value="UYV71351.1"/>
    <property type="molecule type" value="Genomic_DNA"/>
</dbReference>
<accession>A0ABY6KR71</accession>
<feature type="region of interest" description="Disordered" evidence="11">
    <location>
        <begin position="1356"/>
        <end position="1383"/>
    </location>
</feature>
<feature type="repeat" description="LDL-receptor class B" evidence="10">
    <location>
        <begin position="1040"/>
        <end position="1082"/>
    </location>
</feature>
<feature type="disulfide bond" evidence="9">
    <location>
        <begin position="1275"/>
        <end position="1287"/>
    </location>
</feature>
<evidence type="ECO:0000259" key="13">
    <source>
        <dbReference type="SMART" id="SM00181"/>
    </source>
</evidence>
<keyword evidence="8" id="KW-0325">Glycoprotein</keyword>
<evidence type="ECO:0000256" key="11">
    <source>
        <dbReference type="SAM" id="MobiDB-lite"/>
    </source>
</evidence>
<evidence type="ECO:0000256" key="10">
    <source>
        <dbReference type="PROSITE-ProRule" id="PRU00461"/>
    </source>
</evidence>
<comment type="subcellular location">
    <subcellularLocation>
        <location evidence="1">Membrane</location>
        <topology evidence="1">Single-pass membrane protein</topology>
    </subcellularLocation>
</comment>
<feature type="repeat" description="LDL-receptor class B" evidence="10">
    <location>
        <begin position="653"/>
        <end position="695"/>
    </location>
</feature>
<dbReference type="PANTHER" id="PTHR46513">
    <property type="entry name" value="VITELLOGENIN RECEPTOR-LIKE PROTEIN-RELATED-RELATED"/>
    <property type="match status" value="1"/>
</dbReference>
<evidence type="ECO:0000256" key="3">
    <source>
        <dbReference type="ARBA" id="ARBA00022583"/>
    </source>
</evidence>
<keyword evidence="7" id="KW-0675">Receptor</keyword>
<keyword evidence="2" id="KW-0245">EGF-like domain</keyword>
<dbReference type="InterPro" id="IPR050778">
    <property type="entry name" value="Cueball_EGF_LRP_Nidogen"/>
</dbReference>
<feature type="domain" description="EGF-like" evidence="13">
    <location>
        <begin position="873"/>
        <end position="910"/>
    </location>
</feature>
<organism evidence="14 15">
    <name type="scientific">Cordylochernes scorpioides</name>
    <dbReference type="NCBI Taxonomy" id="51811"/>
    <lineage>
        <taxon>Eukaryota</taxon>
        <taxon>Metazoa</taxon>
        <taxon>Ecdysozoa</taxon>
        <taxon>Arthropoda</taxon>
        <taxon>Chelicerata</taxon>
        <taxon>Arachnida</taxon>
        <taxon>Pseudoscorpiones</taxon>
        <taxon>Cheliferoidea</taxon>
        <taxon>Chernetidae</taxon>
        <taxon>Cordylochernes</taxon>
    </lineage>
</organism>
<keyword evidence="3" id="KW-0254">Endocytosis</keyword>
<evidence type="ECO:0000313" key="15">
    <source>
        <dbReference type="Proteomes" id="UP001235939"/>
    </source>
</evidence>
<evidence type="ECO:0000313" key="14">
    <source>
        <dbReference type="EMBL" id="UYV71351.1"/>
    </source>
</evidence>
<dbReference type="SMART" id="SM00181">
    <property type="entry name" value="EGF"/>
    <property type="match status" value="4"/>
</dbReference>
<dbReference type="PANTHER" id="PTHR46513:SF41">
    <property type="entry name" value="LOW-DENSITY LIPOPROTEIN RECEPTOR-RELATED PROTEIN"/>
    <property type="match status" value="1"/>
</dbReference>
<dbReference type="SMART" id="SM00135">
    <property type="entry name" value="LY"/>
    <property type="match status" value="16"/>
</dbReference>
<dbReference type="SUPFAM" id="SSF57424">
    <property type="entry name" value="LDL receptor-like module"/>
    <property type="match status" value="1"/>
</dbReference>
<dbReference type="SMART" id="SM00192">
    <property type="entry name" value="LDLa"/>
    <property type="match status" value="2"/>
</dbReference>
<dbReference type="InterPro" id="IPR023415">
    <property type="entry name" value="LDLR_class-A_CS"/>
</dbReference>
<evidence type="ECO:0000256" key="6">
    <source>
        <dbReference type="ARBA" id="ARBA00023157"/>
    </source>
</evidence>
<dbReference type="PRINTS" id="PR00261">
    <property type="entry name" value="LDLRECEPTOR"/>
</dbReference>
<sequence length="1484" mass="167727">MTDLGITEGDITDAVIYPEDREPLLRTCSTQKKNLITEIISAAIERARDSDPFVAGPNLWLEYRWKICREEINPRFGPATLPAKHLFDSETDRIEVSNFIGQHRKVLFWDDVDQPRSLQLYPDMALMFWTNWGEVPKIEKASMDGNQNSRQILVSSDIYWPNGLAIDYEDKKLFWADAKLKTISCINFDGSSRKIMVTKDLPHTYALAIYRNSIYFSDWKLKSIRYCNKHNCAQKYNLTAGPGISPMTVKIFEKDMQPYKSTPCHKNNGGCTHLCLLSPTQPFYKCACPSGILLKDDGKTCEDRATQFLLIARRADVRMVSLETMDFTDSIIPVHGIKHIIAVDYDPSTDYFYWADDDNRGIRRAYLNGTNQESLITTKFLQSDGIAIDWVSQNLYWTDAVIDCIEVAKIRPDSNELYRKVIVETNLQEPRAIVVDPDGGYIYWSDWGNKPMIERAYLDGTHRSSLITTDVKWPNALALDFAQKKLYWADAGLDKIEVANYDGSERIVLIADDLPHIFAISILQDYLYWTDWQHRWVVRVHKVTGQNREIIVEQLSDLMGIKAASTSHPPASNPCGINNGGCQYLCFNRPDRYVCSCPSDLEVDPSNPRTCRQPQAFLLYPTTTHLQYLAKGDSREVPLPGISSIFDFDISEEKIFWVNSATNVIYSAYSNGSHIESVVNFGLKTPESIALDWVAKNLYWVDSGTKRIEVCRYNGTSRLVLIWKNVEMPRSLVLCPDCGLMFWIDLAIMPHIERANLAGQERTTIVKTSTKALALQIHIKEQRLYWSFEDGHAIETSNFEGRDKRTIPLGVASGKPQGLAIYQSSIYWSDLDSTNIYQTNLQSGQTSISYRNIKKQVGHIKFYHQSVQPGWNICSAKVKECSHLCFYSPEKKRSRLCACPNELILDQTCIVPRNYLLFAQRNLITRKLDLELPEVSLPIQGIKSIKAIDYNAVEKSVYWLESRTKVVKRSFENGTKGMSILSISNNISPYDFAVDPYARVMFWSCAFFNSINATRLDGSRVGTIILEGRPRLIALNPNTGKIYWTNMGKIRTIEEARYNGQAKRVLEIRVEEPVAITVDAESNTLYWADSEMNKIEAFSLSNHQSKLIKGEVSVSSPGLLLFKKSVIWVDKDSLRMERIDKTGDNYQSLAYTNDIVDFVAVTAPSSNHSCQGHSCSHLCAMGLDAKAQCLCPRELYLSETKTCILPPPCPPGHYRCYDYPTECVPDNWVCDAPLKCDGPFINEEGNFECQNKECIRGSLRCNGFVDCQDGSDEFCCNNFMCHNFDRCIDLALKCNSMYDCSDQSDESPQYCNQEAIKQIEGDKSSHSYLLVIIISLVTVSIVVVLFGAYLIRRTKTAEEDSRPPTAGSQPMRHTHNNKYIAGPSASIGYDRARITGASSSSSSSYPPNNPPPSPATLRQNYTQHFRRSPGSSSADEHLEIRLLTAVPSPPPPTPLGGSYLCTTPSTERSFFCPPPPTPVPESDE</sequence>
<evidence type="ECO:0000256" key="12">
    <source>
        <dbReference type="SAM" id="Phobius"/>
    </source>
</evidence>
<feature type="repeat" description="LDL-receptor class B" evidence="10">
    <location>
        <begin position="125"/>
        <end position="170"/>
    </location>
</feature>
<dbReference type="Pfam" id="PF14670">
    <property type="entry name" value="FXa_inhibition"/>
    <property type="match status" value="1"/>
</dbReference>
<evidence type="ECO:0000256" key="1">
    <source>
        <dbReference type="ARBA" id="ARBA00004167"/>
    </source>
</evidence>
<keyword evidence="6 9" id="KW-1015">Disulfide bond</keyword>
<feature type="region of interest" description="Disordered" evidence="11">
    <location>
        <begin position="1395"/>
        <end position="1418"/>
    </location>
</feature>
<evidence type="ECO:0000256" key="9">
    <source>
        <dbReference type="PROSITE-ProRule" id="PRU00124"/>
    </source>
</evidence>
<dbReference type="SUPFAM" id="SSF63825">
    <property type="entry name" value="YWTD domain"/>
    <property type="match status" value="4"/>
</dbReference>
<feature type="repeat" description="LDL-receptor class B" evidence="10">
    <location>
        <begin position="696"/>
        <end position="738"/>
    </location>
</feature>
<keyword evidence="15" id="KW-1185">Reference proteome</keyword>